<reference evidence="2" key="1">
    <citation type="submission" date="2020-11" db="EMBL/GenBank/DDBJ databases">
        <authorList>
            <person name="Tran Van P."/>
        </authorList>
    </citation>
    <scope>NUCLEOTIDE SEQUENCE</scope>
</reference>
<feature type="compositionally biased region" description="Basic residues" evidence="1">
    <location>
        <begin position="234"/>
        <end position="244"/>
    </location>
</feature>
<feature type="compositionally biased region" description="Polar residues" evidence="1">
    <location>
        <begin position="256"/>
        <end position="270"/>
    </location>
</feature>
<protein>
    <submittedName>
        <fullName evidence="2">Uncharacterized protein</fullName>
    </submittedName>
</protein>
<organism evidence="2">
    <name type="scientific">Timema tahoe</name>
    <dbReference type="NCBI Taxonomy" id="61484"/>
    <lineage>
        <taxon>Eukaryota</taxon>
        <taxon>Metazoa</taxon>
        <taxon>Ecdysozoa</taxon>
        <taxon>Arthropoda</taxon>
        <taxon>Hexapoda</taxon>
        <taxon>Insecta</taxon>
        <taxon>Pterygota</taxon>
        <taxon>Neoptera</taxon>
        <taxon>Polyneoptera</taxon>
        <taxon>Phasmatodea</taxon>
        <taxon>Timematodea</taxon>
        <taxon>Timematoidea</taxon>
        <taxon>Timematidae</taxon>
        <taxon>Timema</taxon>
    </lineage>
</organism>
<gene>
    <name evidence="2" type="ORF">TTEB3V08_LOCUS5401</name>
</gene>
<name>A0A7R9NV39_9NEOP</name>
<sequence length="398" mass="44365">MARFTRAELADMHLVYGEAYTSSRAAEALHRLRFRITPKLRKRGSVLVNKKNAGAQRERQTTEFDEENQTVVSCVGQPLPDTGVTNLPEEIPFYLDSHVIVPSAVLRQLVDGLTKPPLKLLAGYGLVPKPIQEDLCLHESQTTAVLDNKQNLEQREQYYATVRKPLHSPNRDVSGLERIPEYSEDIYPYATFHLAEQESMASNPQLHSTFGYESRNSDTLLVKQCDTDQCSKVRGTRSRRKSKSFKSESEEYDSLGSDSDTEQGTSSRTESSNHLDDPGSGAGTSRAGVHRPGHHNSLSRTHESSTSTEPSPISEKKHFSRHSKISGNVSIRVNPPVRLTQTEETTFILNHKLNPPCGFSDGLEPSEAECDLDSMKRLRLAINVFAPSSDNQDFTIAV</sequence>
<evidence type="ECO:0000256" key="1">
    <source>
        <dbReference type="SAM" id="MobiDB-lite"/>
    </source>
</evidence>
<evidence type="ECO:0000313" key="2">
    <source>
        <dbReference type="EMBL" id="CAD7457407.1"/>
    </source>
</evidence>
<feature type="compositionally biased region" description="Low complexity" evidence="1">
    <location>
        <begin position="304"/>
        <end position="313"/>
    </location>
</feature>
<dbReference type="EMBL" id="OE001690">
    <property type="protein sequence ID" value="CAD7457407.1"/>
    <property type="molecule type" value="Genomic_DNA"/>
</dbReference>
<proteinExistence type="predicted"/>
<feature type="region of interest" description="Disordered" evidence="1">
    <location>
        <begin position="228"/>
        <end position="327"/>
    </location>
</feature>
<dbReference type="AlphaFoldDB" id="A0A7R9NV39"/>
<accession>A0A7R9NV39</accession>